<evidence type="ECO:0000256" key="1">
    <source>
        <dbReference type="SAM" id="SignalP"/>
    </source>
</evidence>
<gene>
    <name evidence="3" type="ORF">FGF66_05615</name>
</gene>
<name>A0A5C4S7L3_CHLTI</name>
<dbReference type="EMBL" id="VDCH01000008">
    <property type="protein sequence ID" value="TNJ39222.1"/>
    <property type="molecule type" value="Genomic_DNA"/>
</dbReference>
<dbReference type="Pfam" id="PF00139">
    <property type="entry name" value="Lectin_legB"/>
    <property type="match status" value="1"/>
</dbReference>
<proteinExistence type="predicted"/>
<feature type="domain" description="Legume lectin" evidence="2">
    <location>
        <begin position="27"/>
        <end position="257"/>
    </location>
</feature>
<dbReference type="OrthoDB" id="2657374at2"/>
<feature type="chain" id="PRO_5022995953" evidence="1">
    <location>
        <begin position="24"/>
        <end position="286"/>
    </location>
</feature>
<dbReference type="PANTHER" id="PTHR32401:SF48">
    <property type="entry name" value="LEGUME LECTIN DOMAIN-CONTAINING PROTEIN"/>
    <property type="match status" value="1"/>
</dbReference>
<dbReference type="CDD" id="cd01951">
    <property type="entry name" value="lectin_L-type"/>
    <property type="match status" value="1"/>
</dbReference>
<reference evidence="3 4" key="1">
    <citation type="submission" date="2019-05" db="EMBL/GenBank/DDBJ databases">
        <title>Draft Whole-Genome sequence of the green sulfur bacterium Chlorobaculum thiosulfatiphilum DSM 249.</title>
        <authorList>
            <person name="Meyer T.E."/>
            <person name="Kyndt J.A."/>
        </authorList>
    </citation>
    <scope>NUCLEOTIDE SEQUENCE [LARGE SCALE GENOMIC DNA]</scope>
    <source>
        <strain evidence="3 4">DSM 249</strain>
    </source>
</reference>
<keyword evidence="4" id="KW-1185">Reference proteome</keyword>
<accession>A0A5C4S7L3</accession>
<dbReference type="NCBIfam" id="TIGR02595">
    <property type="entry name" value="PEP_CTERM"/>
    <property type="match status" value="1"/>
</dbReference>
<dbReference type="InterPro" id="IPR056573">
    <property type="entry name" value="Lectin_L-type_dom"/>
</dbReference>
<dbReference type="Proteomes" id="UP000308271">
    <property type="component" value="Unassembled WGS sequence"/>
</dbReference>
<sequence>MRKTVIVSIALLASLGLHGNAEAITEISYNDFSSSSDYTLLGSAQKVGSTLQLVPNTANVVGGVFFSTPVDASSFSASFSFTFSNPGGGDGMVFVIKNPESSGSYKKTGLGYTGEAIAYGDRYGVPGIRNSVGVEFDSHKNNTADVTNDINDNHIGIDTNASMLSLAQVPVTLDFNSANPWYAWVDYDGTTLSVSVNQTGTQPDKPMLSYGTSENPFVISDYTGSSTALVGFTASTGGAYQTTTLNSFSFDSTPVPEPSTLALLGTGAVFAGIASRRKARKTSLAG</sequence>
<dbReference type="AlphaFoldDB" id="A0A5C4S7L3"/>
<keyword evidence="1" id="KW-0732">Signal</keyword>
<dbReference type="SUPFAM" id="SSF49899">
    <property type="entry name" value="Concanavalin A-like lectins/glucanases"/>
    <property type="match status" value="1"/>
</dbReference>
<dbReference type="RefSeq" id="WP_139456699.1">
    <property type="nucleotide sequence ID" value="NZ_VDCH01000008.1"/>
</dbReference>
<organism evidence="3 4">
    <name type="scientific">Chlorobaculum thiosulfatiphilum</name>
    <name type="common">Chlorobium limicola f.sp. thiosulfatophilum</name>
    <dbReference type="NCBI Taxonomy" id="115852"/>
    <lineage>
        <taxon>Bacteria</taxon>
        <taxon>Pseudomonadati</taxon>
        <taxon>Chlorobiota</taxon>
        <taxon>Chlorobiia</taxon>
        <taxon>Chlorobiales</taxon>
        <taxon>Chlorobiaceae</taxon>
        <taxon>Chlorobaculum</taxon>
    </lineage>
</organism>
<dbReference type="InterPro" id="IPR013424">
    <property type="entry name" value="Ice-binding_C"/>
</dbReference>
<feature type="signal peptide" evidence="1">
    <location>
        <begin position="1"/>
        <end position="23"/>
    </location>
</feature>
<dbReference type="InterPro" id="IPR013320">
    <property type="entry name" value="ConA-like_dom_sf"/>
</dbReference>
<dbReference type="InterPro" id="IPR050258">
    <property type="entry name" value="Leguminous_Lectin"/>
</dbReference>
<dbReference type="PANTHER" id="PTHR32401">
    <property type="entry name" value="CONCANAVALIN A-LIKE LECTIN FAMILY PROTEIN"/>
    <property type="match status" value="1"/>
</dbReference>
<dbReference type="Gene3D" id="2.60.120.200">
    <property type="match status" value="1"/>
</dbReference>
<evidence type="ECO:0000313" key="4">
    <source>
        <dbReference type="Proteomes" id="UP000308271"/>
    </source>
</evidence>
<comment type="caution">
    <text evidence="3">The sequence shown here is derived from an EMBL/GenBank/DDBJ whole genome shotgun (WGS) entry which is preliminary data.</text>
</comment>
<protein>
    <submittedName>
        <fullName evidence="3">PEP-CTERM sorting domain-containing protein</fullName>
    </submittedName>
</protein>
<evidence type="ECO:0000313" key="3">
    <source>
        <dbReference type="EMBL" id="TNJ39222.1"/>
    </source>
</evidence>
<dbReference type="GO" id="GO:0030246">
    <property type="term" value="F:carbohydrate binding"/>
    <property type="evidence" value="ECO:0007669"/>
    <property type="project" value="InterPro"/>
</dbReference>
<dbReference type="InterPro" id="IPR001220">
    <property type="entry name" value="Legume_lectin_dom"/>
</dbReference>
<evidence type="ECO:0000259" key="2">
    <source>
        <dbReference type="Pfam" id="PF00139"/>
    </source>
</evidence>